<feature type="compositionally biased region" description="Low complexity" evidence="1">
    <location>
        <begin position="11"/>
        <end position="23"/>
    </location>
</feature>
<dbReference type="OrthoDB" id="10646076at2759"/>
<keyword evidence="3" id="KW-1185">Reference proteome</keyword>
<feature type="region of interest" description="Disordered" evidence="1">
    <location>
        <begin position="153"/>
        <end position="261"/>
    </location>
</feature>
<feature type="compositionally biased region" description="Pro residues" evidence="1">
    <location>
        <begin position="228"/>
        <end position="238"/>
    </location>
</feature>
<feature type="compositionally biased region" description="Basic and acidic residues" evidence="1">
    <location>
        <begin position="484"/>
        <end position="497"/>
    </location>
</feature>
<sequence length="607" mass="62107">MQPRIKKKPTASSGIGSVGGASRAVKESGADATRGSAERGDGGGDAGGDVDAMEQQVVELALSAQSFSSASPHTLASAIRASSSISSALLALAQHSARTVDPDLRTPPHFVVVSERRIAAMADMLAQVNAAIMAALVTAAGPSLLAQLATPPALPTVSPPAPSPSSNSSSPSTPPTPPSPRQTSTASTNIAFASPPPPTSIYLPPTPSIFPSTASTFTSTSTSTSATLPPPPAPPSLPAPRTRIHARSPSPEPPRSAFLPATPVISRSTSPFSTTAAAAAAAAAVGPSPAPPTPPTPASPTFSRTMDDTYDSDGAGTWRQWVGGRGAALEDEMVIGPRSGRTGRGGGIGLDVGLGSSGGFGGVGGMAGHVGNLARLSEDEFGADEGDDDDEDYTRITTTTMASAPSPTAYRSRPARPGHAQAQGQGIPRLPMRDARGVNANANVGFGTGVGVGAGGRGSVVAVVAGGVGVGVEEGKAYGAAQEQWREADRGRGEVGTKPKRASGDSLYPEIRPVSREEWEEEMDDIGKSVMRLETVNDAAQAINEHLTDKRFSLADPRKIFDVVRMGEMVECLGIPESRVMGILAALLRLKRIESVYGGAEKRFRIL</sequence>
<feature type="compositionally biased region" description="Pro residues" evidence="1">
    <location>
        <begin position="194"/>
        <end position="208"/>
    </location>
</feature>
<feature type="compositionally biased region" description="Low complexity" evidence="1">
    <location>
        <begin position="209"/>
        <end position="227"/>
    </location>
</feature>
<reference evidence="2 3" key="1">
    <citation type="journal article" date="2015" name="Genome Biol. Evol.">
        <title>Phylogenomic analyses indicate that early fungi evolved digesting cell walls of algal ancestors of land plants.</title>
        <authorList>
            <person name="Chang Y."/>
            <person name="Wang S."/>
            <person name="Sekimoto S."/>
            <person name="Aerts A.L."/>
            <person name="Choi C."/>
            <person name="Clum A."/>
            <person name="LaButti K.M."/>
            <person name="Lindquist E.A."/>
            <person name="Yee Ngan C."/>
            <person name="Ohm R.A."/>
            <person name="Salamov A.A."/>
            <person name="Grigoriev I.V."/>
            <person name="Spatafora J.W."/>
            <person name="Berbee M.L."/>
        </authorList>
    </citation>
    <scope>NUCLEOTIDE SEQUENCE [LARGE SCALE GENOMIC DNA]</scope>
    <source>
        <strain evidence="2 3">JEL478</strain>
    </source>
</reference>
<evidence type="ECO:0000256" key="1">
    <source>
        <dbReference type="SAM" id="MobiDB-lite"/>
    </source>
</evidence>
<feature type="region of interest" description="Disordered" evidence="1">
    <location>
        <begin position="1"/>
        <end position="49"/>
    </location>
</feature>
<organism evidence="2 3">
    <name type="scientific">Gonapodya prolifera (strain JEL478)</name>
    <name type="common">Monoblepharis prolifera</name>
    <dbReference type="NCBI Taxonomy" id="1344416"/>
    <lineage>
        <taxon>Eukaryota</taxon>
        <taxon>Fungi</taxon>
        <taxon>Fungi incertae sedis</taxon>
        <taxon>Chytridiomycota</taxon>
        <taxon>Chytridiomycota incertae sedis</taxon>
        <taxon>Monoblepharidomycetes</taxon>
        <taxon>Monoblepharidales</taxon>
        <taxon>Gonapodyaceae</taxon>
        <taxon>Gonapodya</taxon>
    </lineage>
</organism>
<accession>A0A139AWL9</accession>
<protein>
    <submittedName>
        <fullName evidence="2">Uncharacterized protein</fullName>
    </submittedName>
</protein>
<feature type="region of interest" description="Disordered" evidence="1">
    <location>
        <begin position="403"/>
        <end position="426"/>
    </location>
</feature>
<feature type="region of interest" description="Disordered" evidence="1">
    <location>
        <begin position="483"/>
        <end position="507"/>
    </location>
</feature>
<gene>
    <name evidence="2" type="ORF">M427DRAFT_65904</name>
</gene>
<feature type="compositionally biased region" description="Pro residues" evidence="1">
    <location>
        <begin position="153"/>
        <end position="163"/>
    </location>
</feature>
<proteinExistence type="predicted"/>
<evidence type="ECO:0000313" key="2">
    <source>
        <dbReference type="EMBL" id="KXS21104.1"/>
    </source>
</evidence>
<dbReference type="Proteomes" id="UP000070544">
    <property type="component" value="Unassembled WGS sequence"/>
</dbReference>
<name>A0A139AWL9_GONPJ</name>
<dbReference type="AlphaFoldDB" id="A0A139AWL9"/>
<feature type="region of interest" description="Disordered" evidence="1">
    <location>
        <begin position="283"/>
        <end position="302"/>
    </location>
</feature>
<dbReference type="EMBL" id="KQ965733">
    <property type="protein sequence ID" value="KXS21104.1"/>
    <property type="molecule type" value="Genomic_DNA"/>
</dbReference>
<evidence type="ECO:0000313" key="3">
    <source>
        <dbReference type="Proteomes" id="UP000070544"/>
    </source>
</evidence>
<feature type="compositionally biased region" description="Pro residues" evidence="1">
    <location>
        <begin position="288"/>
        <end position="298"/>
    </location>
</feature>
<dbReference type="OMA" id="DYTRITT"/>